<dbReference type="PANTHER" id="PTHR12300:SF117">
    <property type="entry name" value="LP05237P-RELATED"/>
    <property type="match status" value="1"/>
</dbReference>
<comment type="similarity">
    <text evidence="1">Belongs to the DP1 family.</text>
</comment>
<evidence type="ECO:0000256" key="1">
    <source>
        <dbReference type="RuleBase" id="RU362006"/>
    </source>
</evidence>
<dbReference type="Proteomes" id="UP001190926">
    <property type="component" value="Unassembled WGS sequence"/>
</dbReference>
<sequence>MIGSFFTRGLVMIFGYVYPAYECYKSVELNKPDIEQLRFWCQYWVLVAGLTVFERIGDTFIGWVPMYGEAKLAFFVYLWYPKTKGTTYVYDSFFRPYIAKHETDIDRNLLELKTRAGDMALIYWQKTASYAQTRVFDVLQFIAAQSTPKRSAQPPQKGPKVQMPSAPSRLADATSQPQDEQLSSPASSTSSSEHEEEDAAEVAGPPGDSKAAAPAPAVLKEQKTTPNQALVESSKTLSSSKEQVMRIDSVPPSVNESAAPVQETVMEEAGRLTRARSRKPRAASNR</sequence>
<feature type="compositionally biased region" description="Basic residues" evidence="2">
    <location>
        <begin position="273"/>
        <end position="286"/>
    </location>
</feature>
<feature type="compositionally biased region" description="Low complexity" evidence="2">
    <location>
        <begin position="180"/>
        <end position="191"/>
    </location>
</feature>
<keyword evidence="4" id="KW-1185">Reference proteome</keyword>
<protein>
    <recommendedName>
        <fullName evidence="1">HVA22-like protein</fullName>
    </recommendedName>
</protein>
<organism evidence="3 4">
    <name type="scientific">Perilla frutescens var. hirtella</name>
    <name type="common">Perilla citriodora</name>
    <name type="synonym">Perilla setoyensis</name>
    <dbReference type="NCBI Taxonomy" id="608512"/>
    <lineage>
        <taxon>Eukaryota</taxon>
        <taxon>Viridiplantae</taxon>
        <taxon>Streptophyta</taxon>
        <taxon>Embryophyta</taxon>
        <taxon>Tracheophyta</taxon>
        <taxon>Spermatophyta</taxon>
        <taxon>Magnoliopsida</taxon>
        <taxon>eudicotyledons</taxon>
        <taxon>Gunneridae</taxon>
        <taxon>Pentapetalae</taxon>
        <taxon>asterids</taxon>
        <taxon>lamiids</taxon>
        <taxon>Lamiales</taxon>
        <taxon>Lamiaceae</taxon>
        <taxon>Nepetoideae</taxon>
        <taxon>Elsholtzieae</taxon>
        <taxon>Perilla</taxon>
    </lineage>
</organism>
<comment type="subcellular location">
    <subcellularLocation>
        <location evidence="1">Membrane</location>
        <topology evidence="1">Multi-pass membrane protein</topology>
    </subcellularLocation>
</comment>
<dbReference type="EMBL" id="SDAM02004199">
    <property type="protein sequence ID" value="KAH6820270.1"/>
    <property type="molecule type" value="Genomic_DNA"/>
</dbReference>
<name>A0AAD4NZ77_PERFH</name>
<reference evidence="3 4" key="1">
    <citation type="journal article" date="2021" name="Nat. Commun.">
        <title>Incipient diploidization of the medicinal plant Perilla within 10,000 years.</title>
        <authorList>
            <person name="Zhang Y."/>
            <person name="Shen Q."/>
            <person name="Leng L."/>
            <person name="Zhang D."/>
            <person name="Chen S."/>
            <person name="Shi Y."/>
            <person name="Ning Z."/>
            <person name="Chen S."/>
        </authorList>
    </citation>
    <scope>NUCLEOTIDE SEQUENCE [LARGE SCALE GENOMIC DNA]</scope>
    <source>
        <strain evidence="4">cv. PC099</strain>
    </source>
</reference>
<comment type="caution">
    <text evidence="3">The sequence shown here is derived from an EMBL/GenBank/DDBJ whole genome shotgun (WGS) entry which is preliminary data.</text>
</comment>
<dbReference type="Pfam" id="PF03134">
    <property type="entry name" value="TB2_DP1_HVA22"/>
    <property type="match status" value="1"/>
</dbReference>
<accession>A0AAD4NZ77</accession>
<evidence type="ECO:0000313" key="3">
    <source>
        <dbReference type="EMBL" id="KAH6820270.1"/>
    </source>
</evidence>
<evidence type="ECO:0000313" key="4">
    <source>
        <dbReference type="Proteomes" id="UP001190926"/>
    </source>
</evidence>
<gene>
    <name evidence="3" type="ORF">C2S53_011990</name>
</gene>
<dbReference type="AlphaFoldDB" id="A0AAD4NZ77"/>
<evidence type="ECO:0000256" key="2">
    <source>
        <dbReference type="SAM" id="MobiDB-lite"/>
    </source>
</evidence>
<dbReference type="InterPro" id="IPR004345">
    <property type="entry name" value="TB2_DP1_HVA22"/>
</dbReference>
<feature type="compositionally biased region" description="Polar residues" evidence="2">
    <location>
        <begin position="224"/>
        <end position="242"/>
    </location>
</feature>
<feature type="region of interest" description="Disordered" evidence="2">
    <location>
        <begin position="147"/>
        <end position="286"/>
    </location>
</feature>
<proteinExistence type="inferred from homology"/>
<dbReference type="PANTHER" id="PTHR12300">
    <property type="entry name" value="HVA22-LIKE PROTEINS"/>
    <property type="match status" value="1"/>
</dbReference>
<dbReference type="GO" id="GO:0016020">
    <property type="term" value="C:membrane"/>
    <property type="evidence" value="ECO:0007669"/>
    <property type="project" value="UniProtKB-SubCell"/>
</dbReference>